<dbReference type="Proteomes" id="UP000198836">
    <property type="component" value="Unassembled WGS sequence"/>
</dbReference>
<dbReference type="STRING" id="332999.SAMN04488511_102278"/>
<evidence type="ECO:0000313" key="3">
    <source>
        <dbReference type="Proteomes" id="UP000198836"/>
    </source>
</evidence>
<keyword evidence="2" id="KW-0808">Transferase</keyword>
<feature type="domain" description="Cyclic nucleotide-binding" evidence="1">
    <location>
        <begin position="36"/>
        <end position="121"/>
    </location>
</feature>
<evidence type="ECO:0000313" key="2">
    <source>
        <dbReference type="EMBL" id="SFA41244.1"/>
    </source>
</evidence>
<dbReference type="SUPFAM" id="SSF51206">
    <property type="entry name" value="cAMP-binding domain-like"/>
    <property type="match status" value="1"/>
</dbReference>
<keyword evidence="3" id="KW-1185">Reference proteome</keyword>
<protein>
    <submittedName>
        <fullName evidence="2">cAMP-binding domain of CRP or a regulatory subunit of cAMP-dependent protein kinases</fullName>
    </submittedName>
</protein>
<dbReference type="Pfam" id="PF00027">
    <property type="entry name" value="cNMP_binding"/>
    <property type="match status" value="1"/>
</dbReference>
<dbReference type="InterPro" id="IPR000595">
    <property type="entry name" value="cNMP-bd_dom"/>
</dbReference>
<keyword evidence="2" id="KW-0418">Kinase</keyword>
<evidence type="ECO:0000259" key="1">
    <source>
        <dbReference type="Pfam" id="PF00027"/>
    </source>
</evidence>
<organism evidence="2 3">
    <name type="scientific">Pedobacter suwonensis</name>
    <dbReference type="NCBI Taxonomy" id="332999"/>
    <lineage>
        <taxon>Bacteria</taxon>
        <taxon>Pseudomonadati</taxon>
        <taxon>Bacteroidota</taxon>
        <taxon>Sphingobacteriia</taxon>
        <taxon>Sphingobacteriales</taxon>
        <taxon>Sphingobacteriaceae</taxon>
        <taxon>Pedobacter</taxon>
    </lineage>
</organism>
<proteinExistence type="predicted"/>
<dbReference type="Gene3D" id="2.60.120.10">
    <property type="entry name" value="Jelly Rolls"/>
    <property type="match status" value="1"/>
</dbReference>
<sequence length="214" mass="25264">MQTKPTEEADLLETLSFIVPLPAPLQYRVNQEAITETFNRKHLLLRPGETARRLYFIRSGFLRAFFIDENGKACTTWFMGKGDLMISVYSFFTQQPAHEYIEVLQDCKLQSISWQQLNAYYADFAQGNLLGRIVMQKYYIMSEERAIFLRTQIPKLRYEKLLEYHPDIEQQTSQINIASYLGISRETLSRIKREKLQRYRQAQNSKNLNPVYNI</sequence>
<reference evidence="3" key="1">
    <citation type="submission" date="2016-10" db="EMBL/GenBank/DDBJ databases">
        <authorList>
            <person name="Varghese N."/>
            <person name="Submissions S."/>
        </authorList>
    </citation>
    <scope>NUCLEOTIDE SEQUENCE [LARGE SCALE GENOMIC DNA]</scope>
    <source>
        <strain evidence="3">DSM 18130</strain>
    </source>
</reference>
<dbReference type="AlphaFoldDB" id="A0A1I0SNY4"/>
<dbReference type="CDD" id="cd00038">
    <property type="entry name" value="CAP_ED"/>
    <property type="match status" value="1"/>
</dbReference>
<name>A0A1I0SNY4_9SPHI</name>
<dbReference type="RefSeq" id="WP_090980514.1">
    <property type="nucleotide sequence ID" value="NZ_FOJM01000002.1"/>
</dbReference>
<gene>
    <name evidence="2" type="ORF">SAMN04488511_102278</name>
</gene>
<accession>A0A1I0SNY4</accession>
<dbReference type="GO" id="GO:0016301">
    <property type="term" value="F:kinase activity"/>
    <property type="evidence" value="ECO:0007669"/>
    <property type="project" value="UniProtKB-KW"/>
</dbReference>
<dbReference type="OrthoDB" id="948610at2"/>
<dbReference type="InterPro" id="IPR018490">
    <property type="entry name" value="cNMP-bd_dom_sf"/>
</dbReference>
<dbReference type="EMBL" id="FOJM01000002">
    <property type="protein sequence ID" value="SFA41244.1"/>
    <property type="molecule type" value="Genomic_DNA"/>
</dbReference>
<dbReference type="InterPro" id="IPR014710">
    <property type="entry name" value="RmlC-like_jellyroll"/>
</dbReference>